<dbReference type="Pfam" id="PF02776">
    <property type="entry name" value="TPP_enzyme_N"/>
    <property type="match status" value="1"/>
</dbReference>
<name>A0ABV6YX61_UNCC1</name>
<accession>A0ABV6YX61</accession>
<evidence type="ECO:0000313" key="3">
    <source>
        <dbReference type="Proteomes" id="UP001594351"/>
    </source>
</evidence>
<dbReference type="InterPro" id="IPR029061">
    <property type="entry name" value="THDP-binding"/>
</dbReference>
<dbReference type="Gene3D" id="3.40.50.970">
    <property type="match status" value="1"/>
</dbReference>
<sequence>MSTTPLTAQRIKRAQEIASAGGMKEAITACAIPLRADMTVSEAMVIGLLLQEVRKFIGIFGHGSTEIGEVLRIYEAAGLLKTYPVRHETEAVHAATALRWVTGEKAAVITSIGPGALHALAGSLTPLSNGLGVWFLLGD</sequence>
<organism evidence="2 3">
    <name type="scientific">candidate division CSSED10-310 bacterium</name>
    <dbReference type="NCBI Taxonomy" id="2855610"/>
    <lineage>
        <taxon>Bacteria</taxon>
        <taxon>Bacteria division CSSED10-310</taxon>
    </lineage>
</organism>
<feature type="domain" description="Thiamine pyrophosphate enzyme N-terminal TPP-binding" evidence="1">
    <location>
        <begin position="38"/>
        <end position="122"/>
    </location>
</feature>
<evidence type="ECO:0000313" key="2">
    <source>
        <dbReference type="EMBL" id="MFC1850663.1"/>
    </source>
</evidence>
<reference evidence="2 3" key="1">
    <citation type="submission" date="2024-09" db="EMBL/GenBank/DDBJ databases">
        <title>Laminarin stimulates single cell rates of sulfate reduction while oxygen inhibits transcriptomic activity in coastal marine sediment.</title>
        <authorList>
            <person name="Lindsay M."/>
            <person name="Orcutt B."/>
            <person name="Emerson D."/>
            <person name="Stepanauskas R."/>
            <person name="D'Angelo T."/>
        </authorList>
    </citation>
    <scope>NUCLEOTIDE SEQUENCE [LARGE SCALE GENOMIC DNA]</scope>
    <source>
        <strain evidence="2">SAG AM-311-K15</strain>
    </source>
</reference>
<dbReference type="InterPro" id="IPR012001">
    <property type="entry name" value="Thiamin_PyroP_enz_TPP-bd_dom"/>
</dbReference>
<protein>
    <submittedName>
        <fullName evidence="2">Thiamine pyrophosphate-binding protein</fullName>
    </submittedName>
</protein>
<evidence type="ECO:0000259" key="1">
    <source>
        <dbReference type="Pfam" id="PF02776"/>
    </source>
</evidence>
<dbReference type="CDD" id="cd07035">
    <property type="entry name" value="TPP_PYR_POX_like"/>
    <property type="match status" value="1"/>
</dbReference>
<dbReference type="Proteomes" id="UP001594351">
    <property type="component" value="Unassembled WGS sequence"/>
</dbReference>
<gene>
    <name evidence="2" type="ORF">ACFL27_10765</name>
</gene>
<dbReference type="SUPFAM" id="SSF52518">
    <property type="entry name" value="Thiamin diphosphate-binding fold (THDP-binding)"/>
    <property type="match status" value="1"/>
</dbReference>
<comment type="caution">
    <text evidence="2">The sequence shown here is derived from an EMBL/GenBank/DDBJ whole genome shotgun (WGS) entry which is preliminary data.</text>
</comment>
<keyword evidence="3" id="KW-1185">Reference proteome</keyword>
<dbReference type="EMBL" id="JBHPBY010000115">
    <property type="protein sequence ID" value="MFC1850663.1"/>
    <property type="molecule type" value="Genomic_DNA"/>
</dbReference>
<proteinExistence type="predicted"/>